<dbReference type="AlphaFoldDB" id="A0A0F9QME3"/>
<dbReference type="EMBL" id="LAZR01001398">
    <property type="protein sequence ID" value="KKN45305.1"/>
    <property type="molecule type" value="Genomic_DNA"/>
</dbReference>
<evidence type="ECO:0000313" key="2">
    <source>
        <dbReference type="EMBL" id="KKN45305.1"/>
    </source>
</evidence>
<feature type="region of interest" description="Disordered" evidence="1">
    <location>
        <begin position="1"/>
        <end position="30"/>
    </location>
</feature>
<evidence type="ECO:0000256" key="1">
    <source>
        <dbReference type="SAM" id="MobiDB-lite"/>
    </source>
</evidence>
<proteinExistence type="predicted"/>
<name>A0A0F9QME3_9ZZZZ</name>
<protein>
    <submittedName>
        <fullName evidence="2">Uncharacterized protein</fullName>
    </submittedName>
</protein>
<gene>
    <name evidence="2" type="ORF">LCGC14_0684580</name>
</gene>
<feature type="compositionally biased region" description="Polar residues" evidence="1">
    <location>
        <begin position="1"/>
        <end position="14"/>
    </location>
</feature>
<organism evidence="2">
    <name type="scientific">marine sediment metagenome</name>
    <dbReference type="NCBI Taxonomy" id="412755"/>
    <lineage>
        <taxon>unclassified sequences</taxon>
        <taxon>metagenomes</taxon>
        <taxon>ecological metagenomes</taxon>
    </lineage>
</organism>
<comment type="caution">
    <text evidence="2">The sequence shown here is derived from an EMBL/GenBank/DDBJ whole genome shotgun (WGS) entry which is preliminary data.</text>
</comment>
<sequence length="288" mass="33462">MPRPQYGQQFQQLPAATRRDLTPETSLQQEIQTGRKQIDDKYKLMWDEIGRSAQFVGRQKAANMRQQLITKGKQEMLQFNQQAQQQLQQLQRTTMMSEQGLISSEDAARINASRVYGPDTAKSMYPTPEKGRTPAAVMSELSRYGEVIQSKLDRYKSVRIPEFWKGKAKEKRKWRIIDYSLPSKKEGEVGAYRDATKEEIQDRDFLLQEQKEIRSQEREIIVMPGIKHRVTQPGTTGGTFSDKVTESYISPVRRQPTRRIPEQPTAVELRKQGTREAYEKGKTLEYWN</sequence>
<accession>A0A0F9QME3</accession>
<reference evidence="2" key="1">
    <citation type="journal article" date="2015" name="Nature">
        <title>Complex archaea that bridge the gap between prokaryotes and eukaryotes.</title>
        <authorList>
            <person name="Spang A."/>
            <person name="Saw J.H."/>
            <person name="Jorgensen S.L."/>
            <person name="Zaremba-Niedzwiedzka K."/>
            <person name="Martijn J."/>
            <person name="Lind A.E."/>
            <person name="van Eijk R."/>
            <person name="Schleper C."/>
            <person name="Guy L."/>
            <person name="Ettema T.J."/>
        </authorList>
    </citation>
    <scope>NUCLEOTIDE SEQUENCE</scope>
</reference>